<comment type="caution">
    <text evidence="1">The sequence shown here is derived from an EMBL/GenBank/DDBJ whole genome shotgun (WGS) entry which is preliminary data.</text>
</comment>
<gene>
    <name evidence="1" type="ORF">NEILACOT_04822</name>
</gene>
<accession>D0WB97</accession>
<evidence type="ECO:0000313" key="2">
    <source>
        <dbReference type="Proteomes" id="UP000003843"/>
    </source>
</evidence>
<evidence type="ECO:0000313" key="1">
    <source>
        <dbReference type="EMBL" id="EEZ75153.1"/>
    </source>
</evidence>
<protein>
    <submittedName>
        <fullName evidence="1">Uncharacterized protein</fullName>
    </submittedName>
</protein>
<organism evidence="1 2">
    <name type="scientific">Neisseria lactamica ATCC 23970</name>
    <dbReference type="NCBI Taxonomy" id="546265"/>
    <lineage>
        <taxon>Bacteria</taxon>
        <taxon>Pseudomonadati</taxon>
        <taxon>Pseudomonadota</taxon>
        <taxon>Betaproteobacteria</taxon>
        <taxon>Neisseriales</taxon>
        <taxon>Neisseriaceae</taxon>
        <taxon>Neisseria</taxon>
    </lineage>
</organism>
<dbReference type="AlphaFoldDB" id="D0WB97"/>
<reference evidence="1 2" key="1">
    <citation type="submission" date="2009-10" db="EMBL/GenBank/DDBJ databases">
        <authorList>
            <person name="Weinstock G."/>
            <person name="Sodergren E."/>
            <person name="Clifton S."/>
            <person name="Fulton L."/>
            <person name="Fulton B."/>
            <person name="Courtney L."/>
            <person name="Fronick C."/>
            <person name="Harrison M."/>
            <person name="Strong C."/>
            <person name="Farmer C."/>
            <person name="Delahaunty K."/>
            <person name="Markovic C."/>
            <person name="Hall O."/>
            <person name="Minx P."/>
            <person name="Tomlinson C."/>
            <person name="Mitreva M."/>
            <person name="Nelson J."/>
            <person name="Hou S."/>
            <person name="Wollam A."/>
            <person name="Pepin K.H."/>
            <person name="Johnson M."/>
            <person name="Bhonagiri V."/>
            <person name="Nash W.E."/>
            <person name="Warren W."/>
            <person name="Chinwalla A."/>
            <person name="Mardis E.R."/>
            <person name="Wilson R.K."/>
        </authorList>
    </citation>
    <scope>NUCLEOTIDE SEQUENCE [LARGE SCALE GENOMIC DNA]</scope>
    <source>
        <strain evidence="1 2">ATCC 23970</strain>
    </source>
</reference>
<dbReference type="EMBL" id="ACEQ02000022">
    <property type="protein sequence ID" value="EEZ75153.1"/>
    <property type="molecule type" value="Genomic_DNA"/>
</dbReference>
<dbReference type="Proteomes" id="UP000003843">
    <property type="component" value="Unassembled WGS sequence"/>
</dbReference>
<name>D0WB97_NEILA</name>
<sequence>MFSCGFLMVGIINCIQMGNKCLNWNRYVYYWLIIKSANG</sequence>
<proteinExistence type="predicted"/>